<gene>
    <name evidence="2" type="ORF">NUM_72530</name>
</gene>
<dbReference type="SUPFAM" id="SSF55785">
    <property type="entry name" value="PYP-like sensor domain (PAS domain)"/>
    <property type="match status" value="1"/>
</dbReference>
<reference evidence="3" key="1">
    <citation type="journal article" date="2021" name="Int. J. Syst. Evol. Microbiol.">
        <title>Actinocatenispora comari sp. nov., an endophytic actinomycete isolated from aerial parts of Comarum salesowianum.</title>
        <authorList>
            <person name="Oyunbileg N."/>
            <person name="Iizaka Y."/>
            <person name="Hamada M."/>
            <person name="Davaapurev B.O."/>
            <person name="Fukumoto A."/>
            <person name="Tsetseg B."/>
            <person name="Kato F."/>
            <person name="Tamura T."/>
            <person name="Batkhuu J."/>
            <person name="Anzai Y."/>
        </authorList>
    </citation>
    <scope>NUCLEOTIDE SEQUENCE [LARGE SCALE GENOMIC DNA]</scope>
    <source>
        <strain evidence="3">NUM-2625</strain>
    </source>
</reference>
<feature type="region of interest" description="Disordered" evidence="1">
    <location>
        <begin position="1"/>
        <end position="34"/>
    </location>
</feature>
<proteinExistence type="predicted"/>
<name>A0A8J4AJN3_9ACTN</name>
<evidence type="ECO:0000313" key="2">
    <source>
        <dbReference type="EMBL" id="GIL31999.1"/>
    </source>
</evidence>
<accession>A0A8J4AJN3</accession>
<sequence length="189" mass="19377">MHVDLSLSEEQPRSSPAVPTPTSPLVPAQFPASTPAAATPATARAVVDAGLAVPGTPERPDTAEAVLRGWITVVAGATDPCLLLNATGLVTACAPATLDLLGLPEPAAMVGRGLLDGLLHPVDFTAAGDRLAEWELTKLPPLAALATGALSRGLLRLRHGSHVRTVDAIATPLHHDATLIGSLTFFHPV</sequence>
<evidence type="ECO:0000256" key="1">
    <source>
        <dbReference type="SAM" id="MobiDB-lite"/>
    </source>
</evidence>
<organism evidence="2 3">
    <name type="scientific">Actinocatenispora comari</name>
    <dbReference type="NCBI Taxonomy" id="2807577"/>
    <lineage>
        <taxon>Bacteria</taxon>
        <taxon>Bacillati</taxon>
        <taxon>Actinomycetota</taxon>
        <taxon>Actinomycetes</taxon>
        <taxon>Micromonosporales</taxon>
        <taxon>Micromonosporaceae</taxon>
        <taxon>Actinocatenispora</taxon>
    </lineage>
</organism>
<dbReference type="EMBL" id="BOPO01000151">
    <property type="protein sequence ID" value="GIL31999.1"/>
    <property type="molecule type" value="Genomic_DNA"/>
</dbReference>
<evidence type="ECO:0008006" key="4">
    <source>
        <dbReference type="Google" id="ProtNLM"/>
    </source>
</evidence>
<evidence type="ECO:0000313" key="3">
    <source>
        <dbReference type="Proteomes" id="UP000614996"/>
    </source>
</evidence>
<dbReference type="InterPro" id="IPR035965">
    <property type="entry name" value="PAS-like_dom_sf"/>
</dbReference>
<keyword evidence="3" id="KW-1185">Reference proteome</keyword>
<protein>
    <recommendedName>
        <fullName evidence="4">PAS domain-containing protein</fullName>
    </recommendedName>
</protein>
<dbReference type="Proteomes" id="UP000614996">
    <property type="component" value="Unassembled WGS sequence"/>
</dbReference>
<comment type="caution">
    <text evidence="2">The sequence shown here is derived from an EMBL/GenBank/DDBJ whole genome shotgun (WGS) entry which is preliminary data.</text>
</comment>
<dbReference type="AlphaFoldDB" id="A0A8J4AJN3"/>